<dbReference type="EMBL" id="BARV01006047">
    <property type="protein sequence ID" value="GAI07193.1"/>
    <property type="molecule type" value="Genomic_DNA"/>
</dbReference>
<proteinExistence type="predicted"/>
<dbReference type="AlphaFoldDB" id="X1KKH2"/>
<name>X1KKH2_9ZZZZ</name>
<sequence>TITSNTLCSHLQVTLATVLTGETITINGLLFTAHGTVTDIPNRQFSIATGDTEAAVEFCLCVNNATYGVPGVLAESSAGVVQLTSESPGETLITAVSTDATFTVVTVEAQSYVEIDPLILDSTFTHLACKVTSTATGHVAVILIRGKYVKAIAQKVGASYPA</sequence>
<accession>X1KKH2</accession>
<reference evidence="1" key="1">
    <citation type="journal article" date="2014" name="Front. Microbiol.">
        <title>High frequency of phylogenetically diverse reductive dehalogenase-homologous genes in deep subseafloor sedimentary metagenomes.</title>
        <authorList>
            <person name="Kawai M."/>
            <person name="Futagami T."/>
            <person name="Toyoda A."/>
            <person name="Takaki Y."/>
            <person name="Nishi S."/>
            <person name="Hori S."/>
            <person name="Arai W."/>
            <person name="Tsubouchi T."/>
            <person name="Morono Y."/>
            <person name="Uchiyama I."/>
            <person name="Ito T."/>
            <person name="Fujiyama A."/>
            <person name="Inagaki F."/>
            <person name="Takami H."/>
        </authorList>
    </citation>
    <scope>NUCLEOTIDE SEQUENCE</scope>
    <source>
        <strain evidence="1">Expedition CK06-06</strain>
    </source>
</reference>
<comment type="caution">
    <text evidence="1">The sequence shown here is derived from an EMBL/GenBank/DDBJ whole genome shotgun (WGS) entry which is preliminary data.</text>
</comment>
<evidence type="ECO:0000313" key="1">
    <source>
        <dbReference type="EMBL" id="GAI07193.1"/>
    </source>
</evidence>
<protein>
    <submittedName>
        <fullName evidence="1">Uncharacterized protein</fullName>
    </submittedName>
</protein>
<feature type="non-terminal residue" evidence="1">
    <location>
        <position position="1"/>
    </location>
</feature>
<organism evidence="1">
    <name type="scientific">marine sediment metagenome</name>
    <dbReference type="NCBI Taxonomy" id="412755"/>
    <lineage>
        <taxon>unclassified sequences</taxon>
        <taxon>metagenomes</taxon>
        <taxon>ecological metagenomes</taxon>
    </lineage>
</organism>
<gene>
    <name evidence="1" type="ORF">S06H3_12348</name>
</gene>